<gene>
    <name evidence="2" type="ORF">CBOVIS_LOCUS10525</name>
</gene>
<organism evidence="2 3">
    <name type="scientific">Caenorhabditis bovis</name>
    <dbReference type="NCBI Taxonomy" id="2654633"/>
    <lineage>
        <taxon>Eukaryota</taxon>
        <taxon>Metazoa</taxon>
        <taxon>Ecdysozoa</taxon>
        <taxon>Nematoda</taxon>
        <taxon>Chromadorea</taxon>
        <taxon>Rhabditida</taxon>
        <taxon>Rhabditina</taxon>
        <taxon>Rhabditomorpha</taxon>
        <taxon>Rhabditoidea</taxon>
        <taxon>Rhabditidae</taxon>
        <taxon>Peloderinae</taxon>
        <taxon>Caenorhabditis</taxon>
    </lineage>
</organism>
<accession>A0A8S1FB11</accession>
<reference evidence="2 3" key="1">
    <citation type="submission" date="2020-04" db="EMBL/GenBank/DDBJ databases">
        <authorList>
            <person name="Laetsch R D."/>
            <person name="Stevens L."/>
            <person name="Kumar S."/>
            <person name="Blaxter L. M."/>
        </authorList>
    </citation>
    <scope>NUCLEOTIDE SEQUENCE [LARGE SCALE GENOMIC DNA]</scope>
</reference>
<dbReference type="OrthoDB" id="5808380at2759"/>
<evidence type="ECO:0000256" key="1">
    <source>
        <dbReference type="SAM" id="MobiDB-lite"/>
    </source>
</evidence>
<name>A0A8S1FB11_9PELO</name>
<keyword evidence="3" id="KW-1185">Reference proteome</keyword>
<evidence type="ECO:0000313" key="3">
    <source>
        <dbReference type="Proteomes" id="UP000494206"/>
    </source>
</evidence>
<dbReference type="Proteomes" id="UP000494206">
    <property type="component" value="Unassembled WGS sequence"/>
</dbReference>
<dbReference type="EMBL" id="CADEPM010000007">
    <property type="protein sequence ID" value="CAB3408789.1"/>
    <property type="molecule type" value="Genomic_DNA"/>
</dbReference>
<comment type="caution">
    <text evidence="2">The sequence shown here is derived from an EMBL/GenBank/DDBJ whole genome shotgun (WGS) entry which is preliminary data.</text>
</comment>
<protein>
    <submittedName>
        <fullName evidence="2">Uncharacterized protein</fullName>
    </submittedName>
</protein>
<evidence type="ECO:0000313" key="2">
    <source>
        <dbReference type="EMBL" id="CAB3408789.1"/>
    </source>
</evidence>
<proteinExistence type="predicted"/>
<sequence length="532" mass="59222">MNSQLQFGPVLKLRHEQPSHDQSASYAESETGNCVSLYSLASTKTLGSHWKRVATENVTSSSFSEATMVSNGEDTIKSLKELCESQMCDIQLDNVIELLDIMRKCKNDLKETIGEGSDFLANCCDERKLCMDKMLSKLESLENEANSAECIMAVNGERFLDSTHEITEMIEDKAKIEKFVNRFVSLPQKSSTALLYIEGNQRKADKIRNLLDFNRIEHEPLTIFEHEDYRVSQVVDALSNWIAKLPLNTDERHRMWDKIQNTEIGDVEKCDSVFRELISMMHKWNDRKTILSSIPPISLHNCSSSFSEGSVYTDYDPTRYSTHSTTTDSVIDDLDAKLRESLIRTAVQAPNPKISFGSWSSASSIDHMFDHSNDTSRSSIQSVQEPMSLSSYEFRTATHSPTSNQDYDSDIKTALSAEDSVVAPHGPRTPEKLVEEKRIHDATLDSIPSNADVSFSTVSLADMIDDALHTAKEAVSSIDNTVHEKAHSLLEALHNSATKCGVSVSKLMSGASASSSESESHTQSSSSSYKLP</sequence>
<dbReference type="AlphaFoldDB" id="A0A8S1FB11"/>
<feature type="region of interest" description="Disordered" evidence="1">
    <location>
        <begin position="509"/>
        <end position="532"/>
    </location>
</feature>